<dbReference type="Gene3D" id="3.30.2350.10">
    <property type="entry name" value="Pseudouridine synthase"/>
    <property type="match status" value="1"/>
</dbReference>
<dbReference type="GO" id="GO:0009982">
    <property type="term" value="F:pseudouridine synthase activity"/>
    <property type="evidence" value="ECO:0007669"/>
    <property type="project" value="InterPro"/>
</dbReference>
<dbReference type="GO" id="GO:0000455">
    <property type="term" value="P:enzyme-directed rRNA pseudouridine synthesis"/>
    <property type="evidence" value="ECO:0007669"/>
    <property type="project" value="TreeGrafter"/>
</dbReference>
<evidence type="ECO:0000256" key="1">
    <source>
        <dbReference type="ARBA" id="ARBA00010876"/>
    </source>
</evidence>
<keyword evidence="6" id="KW-1185">Reference proteome</keyword>
<gene>
    <name evidence="5" type="ORF">CRYO30217_01818</name>
</gene>
<evidence type="ECO:0000256" key="3">
    <source>
        <dbReference type="PROSITE-ProRule" id="PRU00182"/>
    </source>
</evidence>
<reference evidence="5" key="1">
    <citation type="submission" date="2021-04" db="EMBL/GenBank/DDBJ databases">
        <authorList>
            <person name="Rodrigo-Torres L."/>
            <person name="Arahal R. D."/>
            <person name="Lucena T."/>
        </authorList>
    </citation>
    <scope>NUCLEOTIDE SEQUENCE</scope>
    <source>
        <strain evidence="5">AS29M-1</strain>
    </source>
</reference>
<feature type="domain" description="Pseudouridine synthase RsuA/RluA-like" evidence="4">
    <location>
        <begin position="90"/>
        <end position="232"/>
    </location>
</feature>
<protein>
    <recommendedName>
        <fullName evidence="4">Pseudouridine synthase RsuA/RluA-like domain-containing protein</fullName>
    </recommendedName>
</protein>
<sequence length="289" mass="32809">MKEIKPAETHIVPHLKDSIRLSDYAKGIFELIPTRKGMKKAIDKGYVFVNGEKSSTARYISTGDKIELMLPETFKKGYERTIDVVYEDDDFAVVNKPAGLLSNGNSFKTLENTLAFNLKKSKQKDALFYPQVAHRLDYPTSGLIIVSKTRAMNVALKQLFKTTLIKKTYHAITVGEMKITSGKIDKEIDGKPSTSHFKVITAVPSNKYQFINLVKLEPVTGRRHQLRIHLASLGFPILGDRNYGSPEHWDMKRGLYLAATSISFKHPFTQEDMQFTIEIPKKFKKLIKV</sequence>
<evidence type="ECO:0000256" key="2">
    <source>
        <dbReference type="ARBA" id="ARBA00023235"/>
    </source>
</evidence>
<dbReference type="InterPro" id="IPR036986">
    <property type="entry name" value="S4_RNA-bd_sf"/>
</dbReference>
<dbReference type="EMBL" id="OU015584">
    <property type="protein sequence ID" value="CAG5082139.1"/>
    <property type="molecule type" value="Genomic_DNA"/>
</dbReference>
<dbReference type="Pfam" id="PF00849">
    <property type="entry name" value="PseudoU_synth_2"/>
    <property type="match status" value="1"/>
</dbReference>
<accession>A0A916JN41</accession>
<dbReference type="SUPFAM" id="SSF55174">
    <property type="entry name" value="Alpha-L RNA-binding motif"/>
    <property type="match status" value="1"/>
</dbReference>
<proteinExistence type="inferred from homology"/>
<dbReference type="SUPFAM" id="SSF55120">
    <property type="entry name" value="Pseudouridine synthase"/>
    <property type="match status" value="1"/>
</dbReference>
<dbReference type="InterPro" id="IPR006224">
    <property type="entry name" value="PsdUridine_synth_RluA-like_CS"/>
</dbReference>
<evidence type="ECO:0000313" key="6">
    <source>
        <dbReference type="Proteomes" id="UP000683507"/>
    </source>
</evidence>
<dbReference type="InterPro" id="IPR006145">
    <property type="entry name" value="PsdUridine_synth_RsuA/RluA"/>
</dbReference>
<evidence type="ECO:0000313" key="5">
    <source>
        <dbReference type="EMBL" id="CAG5082139.1"/>
    </source>
</evidence>
<dbReference type="KEGG" id="ptan:CRYO30217_01818"/>
<dbReference type="RefSeq" id="WP_258542009.1">
    <property type="nucleotide sequence ID" value="NZ_OU015584.1"/>
</dbReference>
<organism evidence="5 6">
    <name type="scientific">Parvicella tangerina</name>
    <dbReference type="NCBI Taxonomy" id="2829795"/>
    <lineage>
        <taxon>Bacteria</taxon>
        <taxon>Pseudomonadati</taxon>
        <taxon>Bacteroidota</taxon>
        <taxon>Flavobacteriia</taxon>
        <taxon>Flavobacteriales</taxon>
        <taxon>Parvicellaceae</taxon>
        <taxon>Parvicella</taxon>
    </lineage>
</organism>
<dbReference type="PANTHER" id="PTHR21600">
    <property type="entry name" value="MITOCHONDRIAL RNA PSEUDOURIDINE SYNTHASE"/>
    <property type="match status" value="1"/>
</dbReference>
<dbReference type="InterPro" id="IPR050188">
    <property type="entry name" value="RluA_PseudoU_synthase"/>
</dbReference>
<dbReference type="InterPro" id="IPR020103">
    <property type="entry name" value="PsdUridine_synth_cat_dom_sf"/>
</dbReference>
<dbReference type="PROSITE" id="PS01129">
    <property type="entry name" value="PSI_RLU"/>
    <property type="match status" value="1"/>
</dbReference>
<evidence type="ECO:0000259" key="4">
    <source>
        <dbReference type="Pfam" id="PF00849"/>
    </source>
</evidence>
<dbReference type="PANTHER" id="PTHR21600:SF87">
    <property type="entry name" value="RNA PSEUDOURIDYLATE SYNTHASE DOMAIN-CONTAINING PROTEIN 1"/>
    <property type="match status" value="1"/>
</dbReference>
<dbReference type="GO" id="GO:0003723">
    <property type="term" value="F:RNA binding"/>
    <property type="evidence" value="ECO:0007669"/>
    <property type="project" value="UniProtKB-KW"/>
</dbReference>
<dbReference type="CDD" id="cd02869">
    <property type="entry name" value="PseudoU_synth_RluA_like"/>
    <property type="match status" value="1"/>
</dbReference>
<dbReference type="CDD" id="cd00165">
    <property type="entry name" value="S4"/>
    <property type="match status" value="1"/>
</dbReference>
<name>A0A916JN41_9FLAO</name>
<dbReference type="GO" id="GO:0140098">
    <property type="term" value="F:catalytic activity, acting on RNA"/>
    <property type="evidence" value="ECO:0007669"/>
    <property type="project" value="UniProtKB-ARBA"/>
</dbReference>
<dbReference type="PROSITE" id="PS50889">
    <property type="entry name" value="S4"/>
    <property type="match status" value="1"/>
</dbReference>
<keyword evidence="3" id="KW-0694">RNA-binding</keyword>
<dbReference type="AlphaFoldDB" id="A0A916JN41"/>
<dbReference type="Gene3D" id="3.10.290.10">
    <property type="entry name" value="RNA-binding S4 domain"/>
    <property type="match status" value="1"/>
</dbReference>
<keyword evidence="2" id="KW-0413">Isomerase</keyword>
<comment type="similarity">
    <text evidence="1">Belongs to the pseudouridine synthase RluA family.</text>
</comment>
<dbReference type="Proteomes" id="UP000683507">
    <property type="component" value="Chromosome"/>
</dbReference>